<name>A0A078BAZ6_STYLE</name>
<dbReference type="Pfam" id="PF08806">
    <property type="entry name" value="Sep15_SelM"/>
    <property type="match status" value="1"/>
</dbReference>
<keyword evidence="5" id="KW-1185">Reference proteome</keyword>
<feature type="chain" id="PRO_5001729915" description="Selenoprotein F/M domain-containing protein" evidence="2">
    <location>
        <begin position="24"/>
        <end position="154"/>
    </location>
</feature>
<dbReference type="InterPro" id="IPR036249">
    <property type="entry name" value="Thioredoxin-like_sf"/>
</dbReference>
<gene>
    <name evidence="4" type="primary">Contig17502.g18619</name>
    <name evidence="4" type="ORF">STYLEM_20905</name>
</gene>
<dbReference type="EMBL" id="CCKQ01019714">
    <property type="protein sequence ID" value="CDW91745.1"/>
    <property type="molecule type" value="Genomic_DNA"/>
</dbReference>
<reference evidence="4 5" key="1">
    <citation type="submission" date="2014-06" db="EMBL/GenBank/DDBJ databases">
        <authorList>
            <person name="Swart Estienne"/>
        </authorList>
    </citation>
    <scope>NUCLEOTIDE SEQUENCE [LARGE SCALE GENOMIC DNA]</scope>
    <source>
        <strain evidence="4 5">130c</strain>
    </source>
</reference>
<comment type="similarity">
    <text evidence="1">Belongs to the selenoprotein M/F family.</text>
</comment>
<keyword evidence="2" id="KW-0732">Signal</keyword>
<feature type="signal peptide" evidence="2">
    <location>
        <begin position="1"/>
        <end position="23"/>
    </location>
</feature>
<proteinExistence type="inferred from homology"/>
<dbReference type="InParanoid" id="A0A078BAZ6"/>
<evidence type="ECO:0000256" key="2">
    <source>
        <dbReference type="SAM" id="SignalP"/>
    </source>
</evidence>
<organism evidence="4 5">
    <name type="scientific">Stylonychia lemnae</name>
    <name type="common">Ciliate</name>
    <dbReference type="NCBI Taxonomy" id="5949"/>
    <lineage>
        <taxon>Eukaryota</taxon>
        <taxon>Sar</taxon>
        <taxon>Alveolata</taxon>
        <taxon>Ciliophora</taxon>
        <taxon>Intramacronucleata</taxon>
        <taxon>Spirotrichea</taxon>
        <taxon>Stichotrichia</taxon>
        <taxon>Sporadotrichida</taxon>
        <taxon>Oxytrichidae</taxon>
        <taxon>Stylonychinae</taxon>
        <taxon>Stylonychia</taxon>
    </lineage>
</organism>
<protein>
    <recommendedName>
        <fullName evidence="3">Selenoprotein F/M domain-containing protein</fullName>
    </recommendedName>
</protein>
<evidence type="ECO:0000313" key="5">
    <source>
        <dbReference type="Proteomes" id="UP000039865"/>
    </source>
</evidence>
<evidence type="ECO:0000256" key="1">
    <source>
        <dbReference type="ARBA" id="ARBA00005742"/>
    </source>
</evidence>
<accession>A0A078BAZ6</accession>
<dbReference type="InterPro" id="IPR038219">
    <property type="entry name" value="Sep15/SelM_sf"/>
</dbReference>
<feature type="domain" description="Selenoprotein F/M" evidence="3">
    <location>
        <begin position="45"/>
        <end position="112"/>
    </location>
</feature>
<dbReference type="Proteomes" id="UP000039865">
    <property type="component" value="Unassembled WGS sequence"/>
</dbReference>
<sequence>MRISKTYLSLLVVGLFGISMVSTSHIDDTNGELSNFSFDRVVFRTVKDCSLDKIPDIKYFLEEDGGKYPKLDIYLSEGEPRFELSKEGKVVDTIRVGRYNIKAIRNLLAELGVKRDESHSYEKKAAVIAIEQAFKVPHEPPPKPAAAANGKEDL</sequence>
<evidence type="ECO:0000313" key="4">
    <source>
        <dbReference type="EMBL" id="CDW91745.1"/>
    </source>
</evidence>
<dbReference type="Gene3D" id="3.40.30.50">
    <property type="entry name" value="Sep15/SelM thioredoxin-like domain, active-site redox motif"/>
    <property type="match status" value="1"/>
</dbReference>
<dbReference type="AlphaFoldDB" id="A0A078BAZ6"/>
<dbReference type="SUPFAM" id="SSF52833">
    <property type="entry name" value="Thioredoxin-like"/>
    <property type="match status" value="1"/>
</dbReference>
<dbReference type="InterPro" id="IPR014912">
    <property type="entry name" value="Sep15_SelM_dom"/>
</dbReference>
<evidence type="ECO:0000259" key="3">
    <source>
        <dbReference type="Pfam" id="PF08806"/>
    </source>
</evidence>